<keyword evidence="6" id="KW-0472">Membrane</keyword>
<evidence type="ECO:0000313" key="9">
    <source>
        <dbReference type="EMBL" id="KFM28374.1"/>
    </source>
</evidence>
<gene>
    <name evidence="9" type="ORF">F751_5287</name>
</gene>
<dbReference type="PANTHER" id="PTHR12815">
    <property type="entry name" value="SORTING AND ASSEMBLY MACHINERY SAMM50 PROTEIN FAMILY MEMBER"/>
    <property type="match status" value="1"/>
</dbReference>
<evidence type="ECO:0000313" key="10">
    <source>
        <dbReference type="Proteomes" id="UP000028924"/>
    </source>
</evidence>
<dbReference type="RefSeq" id="XP_011401389.1">
    <property type="nucleotide sequence ID" value="XM_011403087.1"/>
</dbReference>
<evidence type="ECO:0000256" key="2">
    <source>
        <dbReference type="ARBA" id="ARBA00010913"/>
    </source>
</evidence>
<evidence type="ECO:0000256" key="6">
    <source>
        <dbReference type="ARBA" id="ARBA00023136"/>
    </source>
</evidence>
<evidence type="ECO:0000256" key="5">
    <source>
        <dbReference type="ARBA" id="ARBA00022805"/>
    </source>
</evidence>
<dbReference type="InterPro" id="IPR000184">
    <property type="entry name" value="Bac_surfAg_D15"/>
</dbReference>
<name>A0A087SRM0_AUXPR</name>
<dbReference type="GeneID" id="23616678"/>
<dbReference type="GO" id="GO:0009707">
    <property type="term" value="C:chloroplast outer membrane"/>
    <property type="evidence" value="ECO:0007669"/>
    <property type="project" value="UniProtKB-SubCell"/>
</dbReference>
<evidence type="ECO:0000256" key="3">
    <source>
        <dbReference type="ARBA" id="ARBA00022452"/>
    </source>
</evidence>
<evidence type="ECO:0000256" key="1">
    <source>
        <dbReference type="ARBA" id="ARBA00004374"/>
    </source>
</evidence>
<reference evidence="9 10" key="1">
    <citation type="journal article" date="2014" name="BMC Genomics">
        <title>Oil accumulation mechanisms of the oleaginous microalga Chlorella protothecoides revealed through its genome, transcriptomes, and proteomes.</title>
        <authorList>
            <person name="Gao C."/>
            <person name="Wang Y."/>
            <person name="Shen Y."/>
            <person name="Yan D."/>
            <person name="He X."/>
            <person name="Dai J."/>
            <person name="Wu Q."/>
        </authorList>
    </citation>
    <scope>NUCLEOTIDE SEQUENCE [LARGE SCALE GENOMIC DNA]</scope>
    <source>
        <strain evidence="9 10">0710</strain>
    </source>
</reference>
<dbReference type="STRING" id="3075.A0A087SRM0"/>
<dbReference type="PANTHER" id="PTHR12815:SF18">
    <property type="entry name" value="SORTING AND ASSEMBLY MACHINERY COMPONENT 50 HOMOLOG"/>
    <property type="match status" value="1"/>
</dbReference>
<sequence length="432" mass="46613">MEEFPSSSGSEEGFVPDYDFESSFERLKDSACFPARLTILGLKRTNKHLVMRELLRVKNAQTLDEIKDAVVAAYQDLMALEIFDAVDIVIDGLDGKHPEACSITARFSEKSPIQVHTGTYVQGQEGSVEASATLTNPLGHAERLNLSGEWGSRSTTTYSLALTRARPRGLPYLATARLYQQFSSFERWSSFTELLRGAETSLSTEDGRHLVGAGIGWYRLADPARRASRSVQQQFGEGVRSAIKYTFRHTTFSGEASFPLEGYGVSATSEVGTHSGGPARGPFFKQRCAAQVALPLGPAASLTLAGEAGLLLPLRPAPAATPSPITDRFFLGGLSGASLRGFSQRGLPFEATRAAGLYAHLFVNGGNVVGLGPACREDAAAFASGFRWSMGAGIVWPTRVGKLELNLTRVVRAREHDRVKAGVQFGFSPPTF</sequence>
<keyword evidence="10" id="KW-1185">Reference proteome</keyword>
<dbReference type="Gene3D" id="2.40.160.50">
    <property type="entry name" value="membrane protein fhac: a member of the omp85/tpsb transporter family"/>
    <property type="match status" value="1"/>
</dbReference>
<feature type="domain" description="Bacterial surface antigen (D15)" evidence="8">
    <location>
        <begin position="348"/>
        <end position="427"/>
    </location>
</feature>
<feature type="domain" description="Bacterial surface antigen (D15)" evidence="8">
    <location>
        <begin position="136"/>
        <end position="347"/>
    </location>
</feature>
<protein>
    <submittedName>
        <fullName evidence="9">Sorting and assembly machinery component 50-like protein</fullName>
    </submittedName>
</protein>
<proteinExistence type="inferred from homology"/>
<dbReference type="OrthoDB" id="1724197at2759"/>
<dbReference type="GO" id="GO:0005741">
    <property type="term" value="C:mitochondrial outer membrane"/>
    <property type="evidence" value="ECO:0007669"/>
    <property type="project" value="UniProtKB-SubCell"/>
</dbReference>
<evidence type="ECO:0000256" key="4">
    <source>
        <dbReference type="ARBA" id="ARBA00022692"/>
    </source>
</evidence>
<keyword evidence="3" id="KW-1134">Transmembrane beta strand</keyword>
<dbReference type="EMBL" id="KL662168">
    <property type="protein sequence ID" value="KFM28374.1"/>
    <property type="molecule type" value="Genomic_DNA"/>
</dbReference>
<accession>A0A087SRM0</accession>
<dbReference type="Proteomes" id="UP000028924">
    <property type="component" value="Unassembled WGS sequence"/>
</dbReference>
<keyword evidence="5" id="KW-0934">Plastid</keyword>
<dbReference type="InterPro" id="IPR039910">
    <property type="entry name" value="D15-like"/>
</dbReference>
<keyword evidence="5" id="KW-1002">Plastid outer membrane</keyword>
<keyword evidence="4" id="KW-0812">Transmembrane</keyword>
<organism evidence="9 10">
    <name type="scientific">Auxenochlorella protothecoides</name>
    <name type="common">Green microalga</name>
    <name type="synonym">Chlorella protothecoides</name>
    <dbReference type="NCBI Taxonomy" id="3075"/>
    <lineage>
        <taxon>Eukaryota</taxon>
        <taxon>Viridiplantae</taxon>
        <taxon>Chlorophyta</taxon>
        <taxon>core chlorophytes</taxon>
        <taxon>Trebouxiophyceae</taxon>
        <taxon>Chlorellales</taxon>
        <taxon>Chlorellaceae</taxon>
        <taxon>Auxenochlorella</taxon>
    </lineage>
</organism>
<evidence type="ECO:0000256" key="7">
    <source>
        <dbReference type="ARBA" id="ARBA00024013"/>
    </source>
</evidence>
<dbReference type="eggNOG" id="KOG2602">
    <property type="taxonomic scope" value="Eukaryota"/>
</dbReference>
<dbReference type="AlphaFoldDB" id="A0A087SRM0"/>
<comment type="similarity">
    <text evidence="2">Belongs to the SAM50/omp85 family.</text>
</comment>
<evidence type="ECO:0000259" key="8">
    <source>
        <dbReference type="Pfam" id="PF01103"/>
    </source>
</evidence>
<dbReference type="Pfam" id="PF01103">
    <property type="entry name" value="Omp85"/>
    <property type="match status" value="2"/>
</dbReference>
<dbReference type="KEGG" id="apro:F751_5287"/>
<comment type="subcellular location">
    <subcellularLocation>
        <location evidence="1">Mitochondrion outer membrane</location>
        <topology evidence="1">Multi-pass membrane protein</topology>
    </subcellularLocation>
    <subcellularLocation>
        <location evidence="7">Plastid</location>
        <location evidence="7">Chloroplast outer membrane</location>
    </subcellularLocation>
</comment>